<dbReference type="Pfam" id="PF02195">
    <property type="entry name" value="ParB_N"/>
    <property type="match status" value="1"/>
</dbReference>
<dbReference type="PANTHER" id="PTHR33375">
    <property type="entry name" value="CHROMOSOME-PARTITIONING PROTEIN PARB-RELATED"/>
    <property type="match status" value="1"/>
</dbReference>
<evidence type="ECO:0000313" key="2">
    <source>
        <dbReference type="EMBL" id="HET98632.1"/>
    </source>
</evidence>
<comment type="caution">
    <text evidence="2">The sequence shown here is derived from an EMBL/GenBank/DDBJ whole genome shotgun (WGS) entry which is preliminary data.</text>
</comment>
<evidence type="ECO:0000259" key="1">
    <source>
        <dbReference type="SMART" id="SM00470"/>
    </source>
</evidence>
<reference evidence="2" key="1">
    <citation type="journal article" date="2020" name="mSystems">
        <title>Genome- and Community-Level Interaction Insights into Carbon Utilization and Element Cycling Functions of Hydrothermarchaeota in Hydrothermal Sediment.</title>
        <authorList>
            <person name="Zhou Z."/>
            <person name="Liu Y."/>
            <person name="Xu W."/>
            <person name="Pan J."/>
            <person name="Luo Z.H."/>
            <person name="Li M."/>
        </authorList>
    </citation>
    <scope>NUCLEOTIDE SEQUENCE [LARGE SCALE GENOMIC DNA]</scope>
    <source>
        <strain evidence="2">SpSt-1224</strain>
    </source>
</reference>
<dbReference type="CDD" id="cd16387">
    <property type="entry name" value="ParB_N_Srx"/>
    <property type="match status" value="1"/>
</dbReference>
<dbReference type="GO" id="GO:0007059">
    <property type="term" value="P:chromosome segregation"/>
    <property type="evidence" value="ECO:0007669"/>
    <property type="project" value="TreeGrafter"/>
</dbReference>
<accession>A0A7C2XNE7</accession>
<sequence>MPLCVTAKKIARAPMTPQAQIQQILLIQIDQDDLQFRFSPLAPVLEDDSPLADSVRRVGILHPPILRKRLDDRYLVISGHTRVLLAARILGLGSLPCLVLPASCDDPLALEVAFEALCARRVPTPMEVAIFCHRIAAHLAIEEIAVRFLPRLGLPPTPFLVRQAIGLAEIEEPFAVAIHQGRLHEAVGRELMDLPLPDRLALFELIDLLRLSVGNQRKLVAGCRELSGRENVSLRSILGSVEIRDILDHQEMNIPQKSAALMRYLTARRFPQLTAAEAEFEQFRRGLNLPDNFTLEATPSFEDDRLRLTITLAGRRELSQRLPALLAGAR</sequence>
<dbReference type="InterPro" id="IPR003115">
    <property type="entry name" value="ParB_N"/>
</dbReference>
<feature type="domain" description="ParB-like N-terminal" evidence="1">
    <location>
        <begin position="27"/>
        <end position="117"/>
    </location>
</feature>
<dbReference type="InterPro" id="IPR050336">
    <property type="entry name" value="Chromosome_partition/occlusion"/>
</dbReference>
<protein>
    <recommendedName>
        <fullName evidence="1">ParB-like N-terminal domain-containing protein</fullName>
    </recommendedName>
</protein>
<dbReference type="Gene3D" id="3.90.1530.10">
    <property type="entry name" value="Conserved hypothetical protein from pyrococcus furiosus pfu- 392566-001, ParB domain"/>
    <property type="match status" value="1"/>
</dbReference>
<dbReference type="InterPro" id="IPR036086">
    <property type="entry name" value="ParB/Sulfiredoxin_sf"/>
</dbReference>
<dbReference type="SMART" id="SM00470">
    <property type="entry name" value="ParB"/>
    <property type="match status" value="1"/>
</dbReference>
<proteinExistence type="predicted"/>
<dbReference type="PANTHER" id="PTHR33375:SF1">
    <property type="entry name" value="CHROMOSOME-PARTITIONING PROTEIN PARB-RELATED"/>
    <property type="match status" value="1"/>
</dbReference>
<dbReference type="SUPFAM" id="SSF110849">
    <property type="entry name" value="ParB/Sulfiredoxin"/>
    <property type="match status" value="1"/>
</dbReference>
<dbReference type="GO" id="GO:0005694">
    <property type="term" value="C:chromosome"/>
    <property type="evidence" value="ECO:0007669"/>
    <property type="project" value="TreeGrafter"/>
</dbReference>
<dbReference type="AlphaFoldDB" id="A0A7C2XNE7"/>
<dbReference type="EMBL" id="DSDS01000183">
    <property type="protein sequence ID" value="HET98632.1"/>
    <property type="molecule type" value="Genomic_DNA"/>
</dbReference>
<dbReference type="Proteomes" id="UP000885986">
    <property type="component" value="Unassembled WGS sequence"/>
</dbReference>
<organism evidence="2">
    <name type="scientific">Desulfurivibrio alkaliphilus</name>
    <dbReference type="NCBI Taxonomy" id="427923"/>
    <lineage>
        <taxon>Bacteria</taxon>
        <taxon>Pseudomonadati</taxon>
        <taxon>Thermodesulfobacteriota</taxon>
        <taxon>Desulfobulbia</taxon>
        <taxon>Desulfobulbales</taxon>
        <taxon>Desulfobulbaceae</taxon>
        <taxon>Desulfurivibrio</taxon>
    </lineage>
</organism>
<name>A0A7C2XNE7_9BACT</name>
<gene>
    <name evidence="2" type="ORF">ENN98_08130</name>
</gene>